<dbReference type="RefSeq" id="WP_202246875.1">
    <property type="nucleotide sequence ID" value="NZ_JAESIY010000028.1"/>
</dbReference>
<organism evidence="1 2">
    <name type="scientific">Fulvivirga sediminis</name>
    <dbReference type="NCBI Taxonomy" id="2803949"/>
    <lineage>
        <taxon>Bacteria</taxon>
        <taxon>Pseudomonadati</taxon>
        <taxon>Bacteroidota</taxon>
        <taxon>Cytophagia</taxon>
        <taxon>Cytophagales</taxon>
        <taxon>Fulvivirgaceae</taxon>
        <taxon>Fulvivirga</taxon>
    </lineage>
</organism>
<name>A0A937K2X6_9BACT</name>
<dbReference type="CDD" id="cd14738">
    <property type="entry name" value="PAAR_2"/>
    <property type="match status" value="1"/>
</dbReference>
<keyword evidence="2" id="KW-1185">Reference proteome</keyword>
<gene>
    <name evidence="1" type="ORF">JL102_23245</name>
</gene>
<evidence type="ECO:0000313" key="1">
    <source>
        <dbReference type="EMBL" id="MBL3659081.1"/>
    </source>
</evidence>
<dbReference type="Gene3D" id="2.60.200.60">
    <property type="match status" value="1"/>
</dbReference>
<comment type="caution">
    <text evidence="1">The sequence shown here is derived from an EMBL/GenBank/DDBJ whole genome shotgun (WGS) entry which is preliminary data.</text>
</comment>
<evidence type="ECO:0000313" key="2">
    <source>
        <dbReference type="Proteomes" id="UP000659388"/>
    </source>
</evidence>
<dbReference type="Proteomes" id="UP000659388">
    <property type="component" value="Unassembled WGS sequence"/>
</dbReference>
<dbReference type="AlphaFoldDB" id="A0A937K2X6"/>
<dbReference type="InterPro" id="IPR008727">
    <property type="entry name" value="PAAR_motif"/>
</dbReference>
<sequence>MPGQAATINSMHICPMCTGTVPHVGGPISGPGQSNILINGKPAATQGDLCICSGPPDTIVQGHSAVMHNGKPAACVGDMTAHGGTITVGEPTVIHGFVSEPMKPSTMAVKKIPFPEITMTNRITGNAQEAIANQEEIKRQAEDMEGEPRIYNVQWVMGDLVIRDAQVYKEVTVRAYVSNIADGESITFSIKKAVETDNNEEATEEDIIELTGTVKDKMVEVTWEIEKAKDNENSDKSS</sequence>
<dbReference type="Pfam" id="PF05488">
    <property type="entry name" value="PAAR_motif"/>
    <property type="match status" value="1"/>
</dbReference>
<accession>A0A937K2X6</accession>
<dbReference type="EMBL" id="JAESIY010000028">
    <property type="protein sequence ID" value="MBL3659081.1"/>
    <property type="molecule type" value="Genomic_DNA"/>
</dbReference>
<reference evidence="1" key="1">
    <citation type="submission" date="2021-01" db="EMBL/GenBank/DDBJ databases">
        <title>Fulvivirga kasyanovii gen. nov., sp nov., a novel member of the phylum Bacteroidetes isolated from seawater in a mussel farm.</title>
        <authorList>
            <person name="Zhao L.-H."/>
            <person name="Wang Z.-J."/>
        </authorList>
    </citation>
    <scope>NUCLEOTIDE SEQUENCE</scope>
    <source>
        <strain evidence="1">2943</strain>
    </source>
</reference>
<proteinExistence type="predicted"/>
<protein>
    <submittedName>
        <fullName evidence="1">PAAR domain-containing protein</fullName>
    </submittedName>
</protein>